<dbReference type="GO" id="GO:0016020">
    <property type="term" value="C:membrane"/>
    <property type="evidence" value="ECO:0007669"/>
    <property type="project" value="TreeGrafter"/>
</dbReference>
<dbReference type="Gene3D" id="3.40.50.1820">
    <property type="entry name" value="alpha/beta hydrolase"/>
    <property type="match status" value="1"/>
</dbReference>
<dbReference type="PANTHER" id="PTHR43798:SF27">
    <property type="entry name" value="HYDROLASE ALPHA_BETA HYDROLASE FOLD FAMILY"/>
    <property type="match status" value="1"/>
</dbReference>
<dbReference type="Proteomes" id="UP001385951">
    <property type="component" value="Unassembled WGS sequence"/>
</dbReference>
<evidence type="ECO:0000313" key="3">
    <source>
        <dbReference type="EMBL" id="KAK7682235.1"/>
    </source>
</evidence>
<dbReference type="EMBL" id="JASBNA010000037">
    <property type="protein sequence ID" value="KAK7682235.1"/>
    <property type="molecule type" value="Genomic_DNA"/>
</dbReference>
<evidence type="ECO:0000256" key="1">
    <source>
        <dbReference type="SAM" id="Phobius"/>
    </source>
</evidence>
<keyword evidence="4" id="KW-1185">Reference proteome</keyword>
<dbReference type="PANTHER" id="PTHR43798">
    <property type="entry name" value="MONOACYLGLYCEROL LIPASE"/>
    <property type="match status" value="1"/>
</dbReference>
<gene>
    <name evidence="3" type="ORF">QCA50_014822</name>
</gene>
<dbReference type="Pfam" id="PF00561">
    <property type="entry name" value="Abhydrolase_1"/>
    <property type="match status" value="1"/>
</dbReference>
<feature type="domain" description="AB hydrolase-1" evidence="2">
    <location>
        <begin position="82"/>
        <end position="299"/>
    </location>
</feature>
<keyword evidence="1" id="KW-0472">Membrane</keyword>
<name>A0AAW0FTQ7_9APHY</name>
<dbReference type="AlphaFoldDB" id="A0AAW0FTQ7"/>
<dbReference type="SUPFAM" id="SSF53474">
    <property type="entry name" value="alpha/beta-Hydrolases"/>
    <property type="match status" value="1"/>
</dbReference>
<keyword evidence="1" id="KW-1133">Transmembrane helix</keyword>
<keyword evidence="1" id="KW-0812">Transmembrane</keyword>
<proteinExistence type="predicted"/>
<feature type="transmembrane region" description="Helical" evidence="1">
    <location>
        <begin position="12"/>
        <end position="32"/>
    </location>
</feature>
<dbReference type="InterPro" id="IPR050266">
    <property type="entry name" value="AB_hydrolase_sf"/>
</dbReference>
<dbReference type="InterPro" id="IPR000073">
    <property type="entry name" value="AB_hydrolase_1"/>
</dbReference>
<protein>
    <recommendedName>
        <fullName evidence="2">AB hydrolase-1 domain-containing protein</fullName>
    </recommendedName>
</protein>
<evidence type="ECO:0000259" key="2">
    <source>
        <dbReference type="Pfam" id="PF00561"/>
    </source>
</evidence>
<sequence>MLDIGLQPPRMHFSSFTVAYVLFVLAGICTSLKIRARNFTSVDGTRIYAEAVGSVANQPLLWLHGDSFSGLAFDKQFDDRRLSESFFMVRMDLRGMGRSAKPTNPSNINSWTPDKQAGDVQAVIQGFGLEKPVLLGWSYGATIIADYISQHGADKLSGIVVFGSTIGLLSNIGQFFTIPVQILNDLGDVNALSDKLDHVISQFVWRLSFTPFSQRDFVTMKGIAFGTDSETRNMVSLRPVDWTPMTNANKTLPLLLIAGEHDSISSPGFIDAFIQSGNWSSDLLTTKIIRNAGHVSFWEMPGEFSMAVEDWVKGLKRE</sequence>
<reference evidence="3 4" key="1">
    <citation type="submission" date="2022-09" db="EMBL/GenBank/DDBJ databases">
        <authorList>
            <person name="Palmer J.M."/>
        </authorList>
    </citation>
    <scope>NUCLEOTIDE SEQUENCE [LARGE SCALE GENOMIC DNA]</scope>
    <source>
        <strain evidence="3 4">DSM 7382</strain>
    </source>
</reference>
<comment type="caution">
    <text evidence="3">The sequence shown here is derived from an EMBL/GenBank/DDBJ whole genome shotgun (WGS) entry which is preliminary data.</text>
</comment>
<accession>A0AAW0FTQ7</accession>
<organism evidence="3 4">
    <name type="scientific">Cerrena zonata</name>
    <dbReference type="NCBI Taxonomy" id="2478898"/>
    <lineage>
        <taxon>Eukaryota</taxon>
        <taxon>Fungi</taxon>
        <taxon>Dikarya</taxon>
        <taxon>Basidiomycota</taxon>
        <taxon>Agaricomycotina</taxon>
        <taxon>Agaricomycetes</taxon>
        <taxon>Polyporales</taxon>
        <taxon>Cerrenaceae</taxon>
        <taxon>Cerrena</taxon>
    </lineage>
</organism>
<evidence type="ECO:0000313" key="4">
    <source>
        <dbReference type="Proteomes" id="UP001385951"/>
    </source>
</evidence>
<dbReference type="InterPro" id="IPR029058">
    <property type="entry name" value="AB_hydrolase_fold"/>
</dbReference>